<evidence type="ECO:0000256" key="4">
    <source>
        <dbReference type="ARBA" id="ARBA00022679"/>
    </source>
</evidence>
<feature type="transmembrane region" description="Helical" evidence="8">
    <location>
        <begin position="323"/>
        <end position="341"/>
    </location>
</feature>
<keyword evidence="3" id="KW-0328">Glycosyltransferase</keyword>
<keyword evidence="6 8" id="KW-1133">Transmembrane helix</keyword>
<keyword evidence="7 8" id="KW-0472">Membrane</keyword>
<feature type="domain" description="Glycosyltransferase RgtA/B/C/D-like" evidence="9">
    <location>
        <begin position="56"/>
        <end position="208"/>
    </location>
</feature>
<evidence type="ECO:0000256" key="5">
    <source>
        <dbReference type="ARBA" id="ARBA00022692"/>
    </source>
</evidence>
<feature type="transmembrane region" description="Helical" evidence="8">
    <location>
        <begin position="76"/>
        <end position="97"/>
    </location>
</feature>
<dbReference type="Pfam" id="PF13231">
    <property type="entry name" value="PMT_2"/>
    <property type="match status" value="1"/>
</dbReference>
<keyword evidence="5 8" id="KW-0812">Transmembrane</keyword>
<reference evidence="10 11" key="1">
    <citation type="submission" date="2020-04" db="EMBL/GenBank/DDBJ databases">
        <title>Metagenomic profiling of ammonia- and methane-oxidizing microorganisms in a Dutch drinking water treatment plant.</title>
        <authorList>
            <person name="Poghosyan L."/>
            <person name="Leucker S."/>
        </authorList>
    </citation>
    <scope>NUCLEOTIDE SEQUENCE [LARGE SCALE GENOMIC DNA]</scope>
    <source>
        <strain evidence="10">S-RSF-IL-03</strain>
    </source>
</reference>
<evidence type="ECO:0000313" key="10">
    <source>
        <dbReference type="EMBL" id="NOT34642.1"/>
    </source>
</evidence>
<evidence type="ECO:0000256" key="3">
    <source>
        <dbReference type="ARBA" id="ARBA00022676"/>
    </source>
</evidence>
<dbReference type="PANTHER" id="PTHR33908:SF11">
    <property type="entry name" value="MEMBRANE PROTEIN"/>
    <property type="match status" value="1"/>
</dbReference>
<feature type="transmembrane region" description="Helical" evidence="8">
    <location>
        <begin position="128"/>
        <end position="147"/>
    </location>
</feature>
<keyword evidence="4" id="KW-0808">Transferase</keyword>
<comment type="caution">
    <text evidence="10">The sequence shown here is derived from an EMBL/GenBank/DDBJ whole genome shotgun (WGS) entry which is preliminary data.</text>
</comment>
<accession>A0A849SGY5</accession>
<feature type="transmembrane region" description="Helical" evidence="8">
    <location>
        <begin position="167"/>
        <end position="189"/>
    </location>
</feature>
<feature type="transmembrane region" description="Helical" evidence="8">
    <location>
        <begin position="300"/>
        <end position="316"/>
    </location>
</feature>
<protein>
    <recommendedName>
        <fullName evidence="9">Glycosyltransferase RgtA/B/C/D-like domain-containing protein</fullName>
    </recommendedName>
</protein>
<proteinExistence type="predicted"/>
<evidence type="ECO:0000256" key="6">
    <source>
        <dbReference type="ARBA" id="ARBA00022989"/>
    </source>
</evidence>
<dbReference type="AlphaFoldDB" id="A0A849SGY5"/>
<evidence type="ECO:0000313" key="11">
    <source>
        <dbReference type="Proteomes" id="UP000580839"/>
    </source>
</evidence>
<feature type="transmembrane region" description="Helical" evidence="8">
    <location>
        <begin position="196"/>
        <end position="219"/>
    </location>
</feature>
<name>A0A849SGY5_UNCEI</name>
<dbReference type="Proteomes" id="UP000580839">
    <property type="component" value="Unassembled WGS sequence"/>
</dbReference>
<dbReference type="GO" id="GO:0016763">
    <property type="term" value="F:pentosyltransferase activity"/>
    <property type="evidence" value="ECO:0007669"/>
    <property type="project" value="TreeGrafter"/>
</dbReference>
<dbReference type="InterPro" id="IPR038731">
    <property type="entry name" value="RgtA/B/C-like"/>
</dbReference>
<dbReference type="GO" id="GO:0005886">
    <property type="term" value="C:plasma membrane"/>
    <property type="evidence" value="ECO:0007669"/>
    <property type="project" value="UniProtKB-SubCell"/>
</dbReference>
<evidence type="ECO:0000256" key="7">
    <source>
        <dbReference type="ARBA" id="ARBA00023136"/>
    </source>
</evidence>
<keyword evidence="2" id="KW-1003">Cell membrane</keyword>
<evidence type="ECO:0000256" key="8">
    <source>
        <dbReference type="SAM" id="Phobius"/>
    </source>
</evidence>
<evidence type="ECO:0000256" key="1">
    <source>
        <dbReference type="ARBA" id="ARBA00004651"/>
    </source>
</evidence>
<evidence type="ECO:0000256" key="2">
    <source>
        <dbReference type="ARBA" id="ARBA00022475"/>
    </source>
</evidence>
<feature type="transmembrane region" description="Helical" evidence="8">
    <location>
        <begin position="239"/>
        <end position="263"/>
    </location>
</feature>
<evidence type="ECO:0000259" key="9">
    <source>
        <dbReference type="Pfam" id="PF13231"/>
    </source>
</evidence>
<dbReference type="PANTHER" id="PTHR33908">
    <property type="entry name" value="MANNOSYLTRANSFERASE YKCB-RELATED"/>
    <property type="match status" value="1"/>
</dbReference>
<gene>
    <name evidence="10" type="ORF">HOP12_10805</name>
</gene>
<organism evidence="10 11">
    <name type="scientific">Eiseniibacteriota bacterium</name>
    <dbReference type="NCBI Taxonomy" id="2212470"/>
    <lineage>
        <taxon>Bacteria</taxon>
        <taxon>Candidatus Eiseniibacteriota</taxon>
    </lineage>
</organism>
<dbReference type="InterPro" id="IPR050297">
    <property type="entry name" value="LipidA_mod_glycosyltrf_83"/>
</dbReference>
<dbReference type="GO" id="GO:0009103">
    <property type="term" value="P:lipopolysaccharide biosynthetic process"/>
    <property type="evidence" value="ECO:0007669"/>
    <property type="project" value="UniProtKB-ARBA"/>
</dbReference>
<sequence length="467" mass="52056">MTRREWAFVAVVLLAAAGLRVWEASRAPLWFDEIYTLWVARMSWPELTRALAIDIHPPLHYAIIKLWRGAFGEGDVALRASSVVAGVASIAVAMGFARDAFGKRAAGIVGVLLAVHTTHLSLSQDLRFYPWLSLWVWLAVFAAWRWVTFGLARDAVLLIAAEACGLYTQYLSALAFAVIFAWGLFVLWSDPRRARLWLGLHVATALLFAPLLATFVAQVMRNSETHWIRRPHPEHLLDLARRMSFGALYLVPVVAACVAAAFTRREHRGVAMLIVIVLVIPTLVTLSLTVMGAHLFTVRYQYYLIPGLCLLVAAGLSHAKWRMLSSAVTLLLIVAAARLVIIRPPNQESSRILEARAVLFERALPGEAILCADTHTLLALRHYGAPSPPRLVWRAGPMPYYEGTAVIDPSWVLRGEQLHAYSVSEAPFWMVRLRHGGVSSLRTAGWAYSIGARVVWERDSLTVWHRD</sequence>
<comment type="subcellular location">
    <subcellularLocation>
        <location evidence="1">Cell membrane</location>
        <topology evidence="1">Multi-pass membrane protein</topology>
    </subcellularLocation>
</comment>
<feature type="transmembrane region" description="Helical" evidence="8">
    <location>
        <begin position="270"/>
        <end position="294"/>
    </location>
</feature>
<dbReference type="EMBL" id="JABFRW010000135">
    <property type="protein sequence ID" value="NOT34642.1"/>
    <property type="molecule type" value="Genomic_DNA"/>
</dbReference>